<evidence type="ECO:0000256" key="1">
    <source>
        <dbReference type="SAM" id="MobiDB-lite"/>
    </source>
</evidence>
<feature type="compositionally biased region" description="Basic and acidic residues" evidence="1">
    <location>
        <begin position="105"/>
        <end position="119"/>
    </location>
</feature>
<dbReference type="EMBL" id="NQVE01000195">
    <property type="protein sequence ID" value="RAL40060.1"/>
    <property type="molecule type" value="Genomic_DNA"/>
</dbReference>
<dbReference type="Proteomes" id="UP000249390">
    <property type="component" value="Unassembled WGS sequence"/>
</dbReference>
<evidence type="ECO:0000313" key="3">
    <source>
        <dbReference type="Proteomes" id="UP000249390"/>
    </source>
</evidence>
<feature type="region of interest" description="Disordered" evidence="1">
    <location>
        <begin position="239"/>
        <end position="266"/>
    </location>
</feature>
<proteinExistence type="predicted"/>
<dbReference type="AlphaFoldDB" id="A0A328D4L6"/>
<feature type="region of interest" description="Disordered" evidence="1">
    <location>
        <begin position="95"/>
        <end position="119"/>
    </location>
</feature>
<dbReference type="PANTHER" id="PTHR37736">
    <property type="entry name" value="GLYCINE-RICH PROTEIN"/>
    <property type="match status" value="1"/>
</dbReference>
<accession>A0A328D4L6</accession>
<feature type="compositionally biased region" description="Gly residues" evidence="1">
    <location>
        <begin position="334"/>
        <end position="344"/>
    </location>
</feature>
<feature type="compositionally biased region" description="Basic and acidic residues" evidence="1">
    <location>
        <begin position="201"/>
        <end position="212"/>
    </location>
</feature>
<sequence>MEAAAALEAMEGPVITVITKRIRALRKKLNRISQMEDSISNGKALNKEQEETLRSKPSVIAGIEELEKLRQPLTAAVDEEISLAIQRHQVSVSKSEASIDASPNCEDKSDEFTENKEESTIEQNTNVTYSGVRLKLKKIFDSQYSTSSPVMNFGTHQVQVQESIPSVDLQVHVEGTGMQYQEKEEPFVSNNENETNNGDAGEEHHQEEKDSPDLTAETVCVHPQEGLEDPVDVKEQHVPRRPYNNYNNNNYRGSSRGGRHRGNYNGRGGRGREAITSYQNGGHDQYYDQPGNYRSRNFEHRGGGGRGGRGNGYYNNNYNNNHNNNNHHNNHRAYGGGEGGGPGGRYIRDS</sequence>
<feature type="compositionally biased region" description="Low complexity" evidence="1">
    <location>
        <begin position="241"/>
        <end position="254"/>
    </location>
</feature>
<feature type="compositionally biased region" description="Polar residues" evidence="1">
    <location>
        <begin position="188"/>
        <end position="198"/>
    </location>
</feature>
<feature type="region of interest" description="Disordered" evidence="1">
    <location>
        <begin position="181"/>
        <end position="214"/>
    </location>
</feature>
<protein>
    <submittedName>
        <fullName evidence="2">Uncharacterized protein</fullName>
    </submittedName>
</protein>
<evidence type="ECO:0000313" key="2">
    <source>
        <dbReference type="EMBL" id="RAL40060.1"/>
    </source>
</evidence>
<dbReference type="PANTHER" id="PTHR37736:SF1">
    <property type="entry name" value="GLYCINE-RICH PROTEIN"/>
    <property type="match status" value="1"/>
</dbReference>
<feature type="compositionally biased region" description="Low complexity" evidence="1">
    <location>
        <begin position="312"/>
        <end position="327"/>
    </location>
</feature>
<reference evidence="2 3" key="1">
    <citation type="submission" date="2018-06" db="EMBL/GenBank/DDBJ databases">
        <title>The Genome of Cuscuta australis (Dodder) Provides Insight into the Evolution of Plant Parasitism.</title>
        <authorList>
            <person name="Liu H."/>
        </authorList>
    </citation>
    <scope>NUCLEOTIDE SEQUENCE [LARGE SCALE GENOMIC DNA]</scope>
    <source>
        <strain evidence="3">cv. Yunnan</strain>
        <tissue evidence="2">Vines</tissue>
    </source>
</reference>
<comment type="caution">
    <text evidence="2">The sequence shown here is derived from an EMBL/GenBank/DDBJ whole genome shotgun (WGS) entry which is preliminary data.</text>
</comment>
<organism evidence="2 3">
    <name type="scientific">Cuscuta australis</name>
    <dbReference type="NCBI Taxonomy" id="267555"/>
    <lineage>
        <taxon>Eukaryota</taxon>
        <taxon>Viridiplantae</taxon>
        <taxon>Streptophyta</taxon>
        <taxon>Embryophyta</taxon>
        <taxon>Tracheophyta</taxon>
        <taxon>Spermatophyta</taxon>
        <taxon>Magnoliopsida</taxon>
        <taxon>eudicotyledons</taxon>
        <taxon>Gunneridae</taxon>
        <taxon>Pentapetalae</taxon>
        <taxon>asterids</taxon>
        <taxon>lamiids</taxon>
        <taxon>Solanales</taxon>
        <taxon>Convolvulaceae</taxon>
        <taxon>Cuscuteae</taxon>
        <taxon>Cuscuta</taxon>
        <taxon>Cuscuta subgen. Grammica</taxon>
        <taxon>Cuscuta sect. Cleistogrammica</taxon>
    </lineage>
</organism>
<name>A0A328D4L6_9ASTE</name>
<gene>
    <name evidence="2" type="ORF">DM860_008200</name>
</gene>
<feature type="region of interest" description="Disordered" evidence="1">
    <location>
        <begin position="294"/>
        <end position="350"/>
    </location>
</feature>
<keyword evidence="3" id="KW-1185">Reference proteome</keyword>